<evidence type="ECO:0000313" key="14">
    <source>
        <dbReference type="EMBL" id="PKU25594.1"/>
    </source>
</evidence>
<evidence type="ECO:0000256" key="11">
    <source>
        <dbReference type="RuleBase" id="RU003357"/>
    </source>
</evidence>
<evidence type="ECO:0000256" key="9">
    <source>
        <dbReference type="ARBA" id="ARBA00023237"/>
    </source>
</evidence>
<reference evidence="15" key="1">
    <citation type="submission" date="2017-12" db="EMBL/GenBank/DDBJ databases">
        <title>Draft genome sequence of Telmatospirillum siberiense 26-4b1T, an acidotolerant peatland alphaproteobacterium potentially involved in sulfur cycling.</title>
        <authorList>
            <person name="Hausmann B."/>
            <person name="Pjevac P."/>
            <person name="Schreck K."/>
            <person name="Herbold C.W."/>
            <person name="Daims H."/>
            <person name="Wagner M."/>
            <person name="Pester M."/>
            <person name="Loy A."/>
        </authorList>
    </citation>
    <scope>NUCLEOTIDE SEQUENCE [LARGE SCALE GENOMIC DNA]</scope>
    <source>
        <strain evidence="15">26-4b1</strain>
    </source>
</reference>
<dbReference type="InterPro" id="IPR039426">
    <property type="entry name" value="TonB-dep_rcpt-like"/>
</dbReference>
<evidence type="ECO:0000259" key="12">
    <source>
        <dbReference type="Pfam" id="PF00593"/>
    </source>
</evidence>
<dbReference type="InterPro" id="IPR000531">
    <property type="entry name" value="Beta-barrel_TonB"/>
</dbReference>
<keyword evidence="2 10" id="KW-0813">Transport</keyword>
<comment type="subcellular location">
    <subcellularLocation>
        <location evidence="1 10">Cell outer membrane</location>
        <topology evidence="1 10">Multi-pass membrane protein</topology>
    </subcellularLocation>
</comment>
<dbReference type="RefSeq" id="WP_101249649.1">
    <property type="nucleotide sequence ID" value="NZ_PIUM01000004.1"/>
</dbReference>
<evidence type="ECO:0000256" key="4">
    <source>
        <dbReference type="ARBA" id="ARBA00022692"/>
    </source>
</evidence>
<dbReference type="OrthoDB" id="9760333at2"/>
<dbReference type="InterPro" id="IPR037066">
    <property type="entry name" value="Plug_dom_sf"/>
</dbReference>
<keyword evidence="6 11" id="KW-0798">TonB box</keyword>
<evidence type="ECO:0000256" key="5">
    <source>
        <dbReference type="ARBA" id="ARBA00022729"/>
    </source>
</evidence>
<keyword evidence="3 10" id="KW-1134">Transmembrane beta strand</keyword>
<keyword evidence="7 10" id="KW-0472">Membrane</keyword>
<evidence type="ECO:0000256" key="2">
    <source>
        <dbReference type="ARBA" id="ARBA00022448"/>
    </source>
</evidence>
<dbReference type="GO" id="GO:0015344">
    <property type="term" value="F:siderophore uptake transmembrane transporter activity"/>
    <property type="evidence" value="ECO:0007669"/>
    <property type="project" value="TreeGrafter"/>
</dbReference>
<evidence type="ECO:0000256" key="7">
    <source>
        <dbReference type="ARBA" id="ARBA00023136"/>
    </source>
</evidence>
<dbReference type="EMBL" id="PIUM01000004">
    <property type="protein sequence ID" value="PKU25594.1"/>
    <property type="molecule type" value="Genomic_DNA"/>
</dbReference>
<dbReference type="Pfam" id="PF07715">
    <property type="entry name" value="Plug"/>
    <property type="match status" value="1"/>
</dbReference>
<keyword evidence="15" id="KW-1185">Reference proteome</keyword>
<dbReference type="PANTHER" id="PTHR30069">
    <property type="entry name" value="TONB-DEPENDENT OUTER MEMBRANE RECEPTOR"/>
    <property type="match status" value="1"/>
</dbReference>
<comment type="similarity">
    <text evidence="10 11">Belongs to the TonB-dependent receptor family.</text>
</comment>
<dbReference type="Pfam" id="PF00593">
    <property type="entry name" value="TonB_dep_Rec_b-barrel"/>
    <property type="match status" value="1"/>
</dbReference>
<organism evidence="14 15">
    <name type="scientific">Telmatospirillum siberiense</name>
    <dbReference type="NCBI Taxonomy" id="382514"/>
    <lineage>
        <taxon>Bacteria</taxon>
        <taxon>Pseudomonadati</taxon>
        <taxon>Pseudomonadota</taxon>
        <taxon>Alphaproteobacteria</taxon>
        <taxon>Rhodospirillales</taxon>
        <taxon>Rhodospirillaceae</taxon>
        <taxon>Telmatospirillum</taxon>
    </lineage>
</organism>
<protein>
    <submittedName>
        <fullName evidence="14">TonB-dependent receptor</fullName>
    </submittedName>
</protein>
<comment type="caution">
    <text evidence="14">The sequence shown here is derived from an EMBL/GenBank/DDBJ whole genome shotgun (WGS) entry which is preliminary data.</text>
</comment>
<feature type="domain" description="TonB-dependent receptor plug" evidence="13">
    <location>
        <begin position="66"/>
        <end position="162"/>
    </location>
</feature>
<dbReference type="GO" id="GO:0044718">
    <property type="term" value="P:siderophore transmembrane transport"/>
    <property type="evidence" value="ECO:0007669"/>
    <property type="project" value="TreeGrafter"/>
</dbReference>
<sequence length="697" mass="77275">MVGNAGYHIGKGAFSGEGCREGGVFATVAVGALSGAARAEDVGKVFSLGEVAVTTSAPTLDAQGGSTVTQDDLKEFNRDTLDRAINLVPGASTSAVGARNESNIWIRGFDRWRVPLTIDGIPIYLPYDNRLDFNRFTTSDIGEIQVTKGFTSVIDGPGALGGSVNLVSRQVTKPFEGDARLGSSFDQNGAFNGVVTDIFTGSKQDKWYVQASGTENYRNHWRLSDDYTPTRYENGGNRNMSYSQDYKINLKVGFTPSALDEYSLNFINQMGDKETPPPSTATATASKYWTWPDWDKQSVYWLSKTALDDIGSYVKVKAYYDRYYNVLKIWDNANYNTMASKGSEVSTYDDRGAGGSIEYSQMFLGGQDNLRTAFHYRWDDHNAQDKGNLIKAGSWITKPWTEDSENTYSAAIENIFHPARAWDLTTGVSYDYRQMLKAEDWNAPSSGNSLVHVTYPLSDKRAVNPEAALAYHFDSTGVAHVSVSDRTRFPTLFEMFSSRFGLATGNAYLQPEKSFNVETGVAKSFGQTRLGANIFHSRLRDAIESVQVTSSVSQNRNVGAEVHRGFELEASSQILQELEVGANYSYLLRQIQSYATLATETPKHKIFGYVNWQPIDKLSVVPSIEIGGKRWLQSTANTSYYYRGGDSALVDLKVSYKLTDNLEIEGGAKNLFDTNYVVEDGYNGYGRSYFTNIRVKF</sequence>
<dbReference type="GO" id="GO:0009279">
    <property type="term" value="C:cell outer membrane"/>
    <property type="evidence" value="ECO:0007669"/>
    <property type="project" value="UniProtKB-SubCell"/>
</dbReference>
<evidence type="ECO:0000256" key="1">
    <source>
        <dbReference type="ARBA" id="ARBA00004571"/>
    </source>
</evidence>
<feature type="domain" description="TonB-dependent receptor-like beta-barrel" evidence="12">
    <location>
        <begin position="230"/>
        <end position="671"/>
    </location>
</feature>
<dbReference type="Gene3D" id="2.170.130.10">
    <property type="entry name" value="TonB-dependent receptor, plug domain"/>
    <property type="match status" value="1"/>
</dbReference>
<evidence type="ECO:0000256" key="3">
    <source>
        <dbReference type="ARBA" id="ARBA00022452"/>
    </source>
</evidence>
<name>A0A2N3PYU6_9PROT</name>
<dbReference type="Proteomes" id="UP000233293">
    <property type="component" value="Unassembled WGS sequence"/>
</dbReference>
<dbReference type="InterPro" id="IPR012910">
    <property type="entry name" value="Plug_dom"/>
</dbReference>
<keyword evidence="5" id="KW-0732">Signal</keyword>
<dbReference type="AlphaFoldDB" id="A0A2N3PYU6"/>
<evidence type="ECO:0000313" key="15">
    <source>
        <dbReference type="Proteomes" id="UP000233293"/>
    </source>
</evidence>
<evidence type="ECO:0000256" key="6">
    <source>
        <dbReference type="ARBA" id="ARBA00023077"/>
    </source>
</evidence>
<keyword evidence="8 14" id="KW-0675">Receptor</keyword>
<dbReference type="CDD" id="cd01347">
    <property type="entry name" value="ligand_gated_channel"/>
    <property type="match status" value="1"/>
</dbReference>
<dbReference type="SUPFAM" id="SSF56935">
    <property type="entry name" value="Porins"/>
    <property type="match status" value="1"/>
</dbReference>
<dbReference type="PANTHER" id="PTHR30069:SF29">
    <property type="entry name" value="HEMOGLOBIN AND HEMOGLOBIN-HAPTOGLOBIN-BINDING PROTEIN 1-RELATED"/>
    <property type="match status" value="1"/>
</dbReference>
<accession>A0A2N3PYU6</accession>
<keyword evidence="9 10" id="KW-0998">Cell outer membrane</keyword>
<dbReference type="InterPro" id="IPR036942">
    <property type="entry name" value="Beta-barrel_TonB_sf"/>
</dbReference>
<evidence type="ECO:0000259" key="13">
    <source>
        <dbReference type="Pfam" id="PF07715"/>
    </source>
</evidence>
<evidence type="ECO:0000256" key="10">
    <source>
        <dbReference type="PROSITE-ProRule" id="PRU01360"/>
    </source>
</evidence>
<keyword evidence="4 10" id="KW-0812">Transmembrane</keyword>
<proteinExistence type="inferred from homology"/>
<dbReference type="PROSITE" id="PS52016">
    <property type="entry name" value="TONB_DEPENDENT_REC_3"/>
    <property type="match status" value="1"/>
</dbReference>
<evidence type="ECO:0000256" key="8">
    <source>
        <dbReference type="ARBA" id="ARBA00023170"/>
    </source>
</evidence>
<gene>
    <name evidence="14" type="ORF">CWS72_05910</name>
</gene>
<dbReference type="Gene3D" id="2.40.170.20">
    <property type="entry name" value="TonB-dependent receptor, beta-barrel domain"/>
    <property type="match status" value="1"/>
</dbReference>